<dbReference type="Proteomes" id="UP001283212">
    <property type="component" value="Unassembled WGS sequence"/>
</dbReference>
<sequence length="363" mass="38684">MKKVTYFLIALLLCAALAGTASAWNSNTDANINPSGSLMPGDSVSATMTIKILKDSSVYRINMYTDLTSAVWTGSLASADGSPITEFPAGKRYIDGYPLTKLPQDTVLTIYLDGKVPDSKAGSEITVMTVEEVSSSESVISTYSSPKQTVYNPDDIPKQITEINDAITKLDAEITEMSKQGADVSAALAKLDTARTAVKAADSYKSDIPTATKEIVSASAALVDAEKLMVNSALTKTKNNLDLIEQNIANLNAKGWNTDSRVILLSTSKQTAQNQYNTAKNAYDSSTTSVSASTKTQALDALKNSANTLTESNTLWEEAQKSPVAAIGPYLVYIVIAVVAIIVVVGAVIVLRRRGDDDWDELG</sequence>
<feature type="transmembrane region" description="Helical" evidence="1">
    <location>
        <begin position="330"/>
        <end position="351"/>
    </location>
</feature>
<keyword evidence="3" id="KW-1185">Reference proteome</keyword>
<dbReference type="RefSeq" id="WP_338096285.1">
    <property type="nucleotide sequence ID" value="NZ_JAWDKB010000004.1"/>
</dbReference>
<evidence type="ECO:0000313" key="2">
    <source>
        <dbReference type="EMBL" id="MDV0443770.1"/>
    </source>
</evidence>
<accession>A0AAE4MF33</accession>
<proteinExistence type="predicted"/>
<name>A0AAE4MF33_9EURY</name>
<reference evidence="2 3" key="1">
    <citation type="submission" date="2023-06" db="EMBL/GenBank/DDBJ databases">
        <title>Genome sequence of Methancorpusculaceae sp. Cs1.</title>
        <authorList>
            <person name="Protasov E."/>
            <person name="Platt K."/>
            <person name="Poehlein A."/>
            <person name="Daniel R."/>
            <person name="Brune A."/>
        </authorList>
    </citation>
    <scope>NUCLEOTIDE SEQUENCE [LARGE SCALE GENOMIC DNA]</scope>
    <source>
        <strain evidence="2 3">Cs1</strain>
    </source>
</reference>
<evidence type="ECO:0000313" key="3">
    <source>
        <dbReference type="Proteomes" id="UP001283212"/>
    </source>
</evidence>
<keyword evidence="1" id="KW-0812">Transmembrane</keyword>
<dbReference type="AlphaFoldDB" id="A0AAE4MF33"/>
<protein>
    <submittedName>
        <fullName evidence="2">Uncharacterized protein</fullName>
    </submittedName>
</protein>
<comment type="caution">
    <text evidence="2">The sequence shown here is derived from an EMBL/GenBank/DDBJ whole genome shotgun (WGS) entry which is preliminary data.</text>
</comment>
<evidence type="ECO:0000256" key="1">
    <source>
        <dbReference type="SAM" id="Phobius"/>
    </source>
</evidence>
<keyword evidence="1" id="KW-0472">Membrane</keyword>
<organism evidence="2 3">
    <name type="scientific">Methanorbis rubei</name>
    <dbReference type="NCBI Taxonomy" id="3028300"/>
    <lineage>
        <taxon>Archaea</taxon>
        <taxon>Methanobacteriati</taxon>
        <taxon>Methanobacteriota</taxon>
        <taxon>Stenosarchaea group</taxon>
        <taxon>Methanomicrobia</taxon>
        <taxon>Methanomicrobiales</taxon>
        <taxon>Methanocorpusculaceae</taxon>
        <taxon>Methanorbis</taxon>
    </lineage>
</organism>
<dbReference type="EMBL" id="JAWDKB010000004">
    <property type="protein sequence ID" value="MDV0443770.1"/>
    <property type="molecule type" value="Genomic_DNA"/>
</dbReference>
<gene>
    <name evidence="2" type="ORF">McpCs1_11510</name>
</gene>
<keyword evidence="1" id="KW-1133">Transmembrane helix</keyword>